<dbReference type="Gene3D" id="1.10.101.10">
    <property type="entry name" value="PGBD-like superfamily/PGBD"/>
    <property type="match status" value="1"/>
</dbReference>
<dbReference type="RefSeq" id="WP_093067963.1">
    <property type="nucleotide sequence ID" value="NZ_FNQP01000010.1"/>
</dbReference>
<dbReference type="Pfam" id="PF01471">
    <property type="entry name" value="PG_binding_1"/>
    <property type="match status" value="1"/>
</dbReference>
<dbReference type="STRING" id="525918.SAMN05660964_01922"/>
<dbReference type="InterPro" id="IPR036366">
    <property type="entry name" value="PGBDSf"/>
</dbReference>
<name>A0A1H4CF47_9GAMM</name>
<dbReference type="EMBL" id="FNQP01000010">
    <property type="protein sequence ID" value="SEA59007.1"/>
    <property type="molecule type" value="Genomic_DNA"/>
</dbReference>
<evidence type="ECO:0000313" key="3">
    <source>
        <dbReference type="Proteomes" id="UP000199397"/>
    </source>
</evidence>
<dbReference type="OrthoDB" id="5620138at2"/>
<feature type="domain" description="Peptidoglycan binding-like" evidence="1">
    <location>
        <begin position="25"/>
        <end position="79"/>
    </location>
</feature>
<gene>
    <name evidence="2" type="ORF">SAMN05660964_01922</name>
</gene>
<organism evidence="2 3">
    <name type="scientific">Thiothrix caldifontis</name>
    <dbReference type="NCBI Taxonomy" id="525918"/>
    <lineage>
        <taxon>Bacteria</taxon>
        <taxon>Pseudomonadati</taxon>
        <taxon>Pseudomonadota</taxon>
        <taxon>Gammaproteobacteria</taxon>
        <taxon>Thiotrichales</taxon>
        <taxon>Thiotrichaceae</taxon>
        <taxon>Thiothrix</taxon>
    </lineage>
</organism>
<evidence type="ECO:0000259" key="1">
    <source>
        <dbReference type="Pfam" id="PF01471"/>
    </source>
</evidence>
<evidence type="ECO:0000313" key="2">
    <source>
        <dbReference type="EMBL" id="SEA59007.1"/>
    </source>
</evidence>
<protein>
    <submittedName>
        <fullName evidence="2">Putative peptidoglycan binding domain-containing protein</fullName>
    </submittedName>
</protein>
<sequence length="403" mass="44678">MAFQDSALRKAFPNGLQGEIGRGASGTGVVAVQYGLGRLGYLHDLCDGKFGGNTENAVKAFQTAVSIPATGKVTAILLTLLDIAVARLDLRTPAMKAIDPLAYLSDFRRLAMPEIRIVGTREIYNWASPEIQVAYGSWVGYYWEVIKQNHVEADCKGMALFLMDQFRKQIQQDRFITLPHPVLRGAPERNWIVATRDKTRGFFSRSDSGTPANRSGYEAVKAVEKLEPQQSMLYGVAVHYPEVSAHQVARACTRVWDWNPAFHNGGDTSKPEVPVNQLQPGHLIFIDHTGNGSFDHTVNVIKVERDSANRTRKLVMAVGSFDDVRDNSSDTEPTLLSLINTYAEEVTVELDTNGRISNSLVSWSSEPDYIVKTRYSARTTLMEQKAGGKLFIGIRINFKPSIP</sequence>
<proteinExistence type="predicted"/>
<dbReference type="AlphaFoldDB" id="A0A1H4CF47"/>
<keyword evidence="3" id="KW-1185">Reference proteome</keyword>
<dbReference type="InterPro" id="IPR002477">
    <property type="entry name" value="Peptidoglycan-bd-like"/>
</dbReference>
<accession>A0A1H4CF47</accession>
<dbReference type="SUPFAM" id="SSF47090">
    <property type="entry name" value="PGBD-like"/>
    <property type="match status" value="1"/>
</dbReference>
<reference evidence="2 3" key="1">
    <citation type="submission" date="2016-10" db="EMBL/GenBank/DDBJ databases">
        <authorList>
            <person name="de Groot N.N."/>
        </authorList>
    </citation>
    <scope>NUCLEOTIDE SEQUENCE [LARGE SCALE GENOMIC DNA]</scope>
    <source>
        <strain evidence="2 3">DSM 21228</strain>
    </source>
</reference>
<dbReference type="Proteomes" id="UP000199397">
    <property type="component" value="Unassembled WGS sequence"/>
</dbReference>
<dbReference type="InterPro" id="IPR036365">
    <property type="entry name" value="PGBD-like_sf"/>
</dbReference>